<keyword evidence="6" id="KW-0325">Glycoprotein</keyword>
<dbReference type="GO" id="GO:0004620">
    <property type="term" value="F:phospholipase activity"/>
    <property type="evidence" value="ECO:0007669"/>
    <property type="project" value="InterPro"/>
</dbReference>
<evidence type="ECO:0000256" key="1">
    <source>
        <dbReference type="ARBA" id="ARBA00007835"/>
    </source>
</evidence>
<gene>
    <name evidence="8" type="ORF">TTHERM_00532170</name>
</gene>
<comment type="function">
    <text evidence="7">Putative phospholipase.</text>
</comment>
<dbReference type="GeneID" id="7830939"/>
<name>Q248F0_TETTS</name>
<keyword evidence="3 7" id="KW-0378">Hydrolase</keyword>
<dbReference type="PANTHER" id="PTHR12370">
    <property type="entry name" value="PHOSPHOLIPASE B-RELATED"/>
    <property type="match status" value="1"/>
</dbReference>
<organism evidence="8 9">
    <name type="scientific">Tetrahymena thermophila (strain SB210)</name>
    <dbReference type="NCBI Taxonomy" id="312017"/>
    <lineage>
        <taxon>Eukaryota</taxon>
        <taxon>Sar</taxon>
        <taxon>Alveolata</taxon>
        <taxon>Ciliophora</taxon>
        <taxon>Intramacronucleata</taxon>
        <taxon>Oligohymenophorea</taxon>
        <taxon>Hymenostomatida</taxon>
        <taxon>Tetrahymenina</taxon>
        <taxon>Tetrahymenidae</taxon>
        <taxon>Tetrahymena</taxon>
    </lineage>
</organism>
<reference evidence="9" key="1">
    <citation type="journal article" date="2006" name="PLoS Biol.">
        <title>Macronuclear genome sequence of the ciliate Tetrahymena thermophila, a model eukaryote.</title>
        <authorList>
            <person name="Eisen J.A."/>
            <person name="Coyne R.S."/>
            <person name="Wu M."/>
            <person name="Wu D."/>
            <person name="Thiagarajan M."/>
            <person name="Wortman J.R."/>
            <person name="Badger J.H."/>
            <person name="Ren Q."/>
            <person name="Amedeo P."/>
            <person name="Jones K.M."/>
            <person name="Tallon L.J."/>
            <person name="Delcher A.L."/>
            <person name="Salzberg S.L."/>
            <person name="Silva J.C."/>
            <person name="Haas B.J."/>
            <person name="Majoros W.H."/>
            <person name="Farzad M."/>
            <person name="Carlton J.M."/>
            <person name="Smith R.K. Jr."/>
            <person name="Garg J."/>
            <person name="Pearlman R.E."/>
            <person name="Karrer K.M."/>
            <person name="Sun L."/>
            <person name="Manning G."/>
            <person name="Elde N.C."/>
            <person name="Turkewitz A.P."/>
            <person name="Asai D.J."/>
            <person name="Wilkes D.E."/>
            <person name="Wang Y."/>
            <person name="Cai H."/>
            <person name="Collins K."/>
            <person name="Stewart B.A."/>
            <person name="Lee S.R."/>
            <person name="Wilamowska K."/>
            <person name="Weinberg Z."/>
            <person name="Ruzzo W.L."/>
            <person name="Wloga D."/>
            <person name="Gaertig J."/>
            <person name="Frankel J."/>
            <person name="Tsao C.-C."/>
            <person name="Gorovsky M.A."/>
            <person name="Keeling P.J."/>
            <person name="Waller R.F."/>
            <person name="Patron N.J."/>
            <person name="Cherry J.M."/>
            <person name="Stover N.A."/>
            <person name="Krieger C.J."/>
            <person name="del Toro C."/>
            <person name="Ryder H.F."/>
            <person name="Williamson S.C."/>
            <person name="Barbeau R.A."/>
            <person name="Hamilton E.P."/>
            <person name="Orias E."/>
        </authorList>
    </citation>
    <scope>NUCLEOTIDE SEQUENCE [LARGE SCALE GENOMIC DNA]</scope>
    <source>
        <strain evidence="9">SB210</strain>
    </source>
</reference>
<dbReference type="eggNOG" id="KOG3774">
    <property type="taxonomic scope" value="Eukaryota"/>
</dbReference>
<evidence type="ECO:0000256" key="5">
    <source>
        <dbReference type="ARBA" id="ARBA00023098"/>
    </source>
</evidence>
<dbReference type="Gene3D" id="3.60.60.30">
    <property type="match status" value="1"/>
</dbReference>
<sequence>MKQMSVQVFLLLLSLGITFSAHHIEISPIVGERVTAFSLVDNKTVAKAFYTNALNTTGWTILSIETSKHFSDRDQLYHAGYLEGYLTYDLINYAYYNFLNTVLNGQELNELQQQFITNQTQWIEGQLQQNNQTSQGYWGLVGSLMSQLNGTYDGYVDAMRKNQQQQNILSFNQFYYLTNMGDLEDIQNAVLKTNKTEKNCDAYVKLTHNDLVCAHSTFNIYSLMLRVYKAYKFEFHNKDVKASFQAFSSRPGDLESKDDFYILNNGVVVMETSLNNYNKSNYDYLHYDSVPCWMRVNLANRLSSNGSEWAQVFSNYRSGTHNNQWIVVDYNQWRAGSRKNIVWMVEESFYLYKPIDVTYQLFSQGYVASYNVPFNQEIFNITMYQQGYGFNYTNDPRAIEFAQYSKNVSTTKDVMKLIRLNHNATGDPSDAIAPRFDLLNQGAYTYGAIDAKVTNDKLLQVLQSFMISSPTNDGLPYFSWNNWNSVPHQGMPDNYNFDWINYNYNNQNYTFVEHSSSNQIKNLRVESY</sequence>
<feature type="chain" id="PRO_5011331086" description="Phospholipase B-like" evidence="7">
    <location>
        <begin position="21"/>
        <end position="528"/>
    </location>
</feature>
<dbReference type="Pfam" id="PF04916">
    <property type="entry name" value="Phospholip_B"/>
    <property type="match status" value="1"/>
</dbReference>
<evidence type="ECO:0000313" key="9">
    <source>
        <dbReference type="Proteomes" id="UP000009168"/>
    </source>
</evidence>
<dbReference type="OMA" id="YVASYNV"/>
<dbReference type="PANTHER" id="PTHR12370:SF24">
    <property type="entry name" value="PHOSPHOLIPASE B-LIKE"/>
    <property type="match status" value="1"/>
</dbReference>
<dbReference type="InterPro" id="IPR007000">
    <property type="entry name" value="PLipase_B-like"/>
</dbReference>
<feature type="signal peptide" evidence="7">
    <location>
        <begin position="1"/>
        <end position="20"/>
    </location>
</feature>
<keyword evidence="2 7" id="KW-0732">Signal</keyword>
<evidence type="ECO:0000256" key="3">
    <source>
        <dbReference type="ARBA" id="ARBA00022801"/>
    </source>
</evidence>
<dbReference type="EC" id="3.1.1.-" evidence="7"/>
<keyword evidence="4 7" id="KW-0442">Lipid degradation</keyword>
<dbReference type="RefSeq" id="XP_001024340.2">
    <property type="nucleotide sequence ID" value="XM_001024340.3"/>
</dbReference>
<evidence type="ECO:0000256" key="2">
    <source>
        <dbReference type="ARBA" id="ARBA00022729"/>
    </source>
</evidence>
<comment type="similarity">
    <text evidence="1 7">Belongs to the phospholipase B-like family.</text>
</comment>
<evidence type="ECO:0000256" key="6">
    <source>
        <dbReference type="ARBA" id="ARBA00023180"/>
    </source>
</evidence>
<dbReference type="KEGG" id="tet:TTHERM_00532170"/>
<keyword evidence="5 7" id="KW-0443">Lipid metabolism</keyword>
<dbReference type="OrthoDB" id="419508at2759"/>
<protein>
    <recommendedName>
        <fullName evidence="7">Phospholipase B-like</fullName>
        <ecNumber evidence="7">3.1.1.-</ecNumber>
    </recommendedName>
</protein>
<dbReference type="AlphaFoldDB" id="Q248F0"/>
<evidence type="ECO:0000256" key="4">
    <source>
        <dbReference type="ARBA" id="ARBA00022963"/>
    </source>
</evidence>
<evidence type="ECO:0000256" key="7">
    <source>
        <dbReference type="RuleBase" id="RU364138"/>
    </source>
</evidence>
<dbReference type="InParanoid" id="Q248F0"/>
<dbReference type="EMBL" id="GG662455">
    <property type="protein sequence ID" value="EAS04095.2"/>
    <property type="molecule type" value="Genomic_DNA"/>
</dbReference>
<keyword evidence="9" id="KW-1185">Reference proteome</keyword>
<proteinExistence type="inferred from homology"/>
<accession>Q248F0</accession>
<dbReference type="HOGENOM" id="CLU_027106_4_0_1"/>
<dbReference type="GO" id="GO:0016042">
    <property type="term" value="P:lipid catabolic process"/>
    <property type="evidence" value="ECO:0007669"/>
    <property type="project" value="UniProtKB-KW"/>
</dbReference>
<dbReference type="Proteomes" id="UP000009168">
    <property type="component" value="Unassembled WGS sequence"/>
</dbReference>
<evidence type="ECO:0000313" key="8">
    <source>
        <dbReference type="EMBL" id="EAS04095.2"/>
    </source>
</evidence>